<accession>A0A0M3R935</accession>
<keyword evidence="5 7" id="KW-1133">Transmembrane helix</keyword>
<dbReference type="Pfam" id="PF12911">
    <property type="entry name" value="OppC_N"/>
    <property type="match status" value="1"/>
</dbReference>
<feature type="transmembrane region" description="Helical" evidence="7">
    <location>
        <begin position="167"/>
        <end position="186"/>
    </location>
</feature>
<evidence type="ECO:0000256" key="1">
    <source>
        <dbReference type="ARBA" id="ARBA00004651"/>
    </source>
</evidence>
<reference evidence="10 11" key="2">
    <citation type="journal article" date="2016" name="Int. J. Syst. Evol. Microbiol.">
        <title>Bacillus gobiensis sp. nov., isolated from a soil sample.</title>
        <authorList>
            <person name="Liu B."/>
            <person name="Liu G.H."/>
            <person name="Cetin S."/>
            <person name="Schumann P."/>
            <person name="Pan Z.Z."/>
            <person name="Chen Q.Q."/>
        </authorList>
    </citation>
    <scope>NUCLEOTIDE SEQUENCE [LARGE SCALE GENOMIC DNA]</scope>
    <source>
        <strain evidence="10 11">FJAT-4402</strain>
    </source>
</reference>
<dbReference type="STRING" id="1441095.AM592_03380"/>
<name>A0A0M3R935_9BACI</name>
<protein>
    <submittedName>
        <fullName evidence="10">Peptide ABC transporter permease</fullName>
    </submittedName>
</protein>
<dbReference type="EMBL" id="CP012600">
    <property type="protein sequence ID" value="ALC80736.1"/>
    <property type="molecule type" value="Genomic_DNA"/>
</dbReference>
<evidence type="ECO:0000313" key="10">
    <source>
        <dbReference type="EMBL" id="ALC80736.1"/>
    </source>
</evidence>
<comment type="subcellular location">
    <subcellularLocation>
        <location evidence="1 7">Cell membrane</location>
        <topology evidence="1 7">Multi-pass membrane protein</topology>
    </subcellularLocation>
</comment>
<dbReference type="NCBIfam" id="NF045476">
    <property type="entry name" value="Opp4C"/>
    <property type="match status" value="1"/>
</dbReference>
<dbReference type="Proteomes" id="UP000067625">
    <property type="component" value="Chromosome"/>
</dbReference>
<evidence type="ECO:0000256" key="6">
    <source>
        <dbReference type="ARBA" id="ARBA00023136"/>
    </source>
</evidence>
<evidence type="ECO:0000256" key="7">
    <source>
        <dbReference type="RuleBase" id="RU363032"/>
    </source>
</evidence>
<dbReference type="GO" id="GO:0055085">
    <property type="term" value="P:transmembrane transport"/>
    <property type="evidence" value="ECO:0007669"/>
    <property type="project" value="InterPro"/>
</dbReference>
<proteinExistence type="inferred from homology"/>
<evidence type="ECO:0000256" key="8">
    <source>
        <dbReference type="SAM" id="MobiDB-lite"/>
    </source>
</evidence>
<dbReference type="InterPro" id="IPR025966">
    <property type="entry name" value="OppC_N"/>
</dbReference>
<evidence type="ECO:0000313" key="11">
    <source>
        <dbReference type="Proteomes" id="UP000067625"/>
    </source>
</evidence>
<keyword evidence="6 7" id="KW-0472">Membrane</keyword>
<feature type="region of interest" description="Disordered" evidence="8">
    <location>
        <begin position="1"/>
        <end position="24"/>
    </location>
</feature>
<keyword evidence="4 7" id="KW-0812">Transmembrane</keyword>
<feature type="transmembrane region" description="Helical" evidence="7">
    <location>
        <begin position="105"/>
        <end position="130"/>
    </location>
</feature>
<keyword evidence="11" id="KW-1185">Reference proteome</keyword>
<sequence>MQLNPNPEDQLEVNPEIQPLTSSEKSKSPFQIASKRFLKNKLAVAGLVVLGLIVILVLLAPIITNHSPTRADLLLVERPASADHPLGTDSSGRDNWARFLYGGRISLIVGFSAMLSTVIIGVILGSIAGYYGGRIDSLIMRIADIILTLPFFVLLLTIVAVLQKTNITIMVTVIALTTWPNLARVIRGSYLSLREQEFIVGAKAIGASDIRIIFKHFIPNAIGPIIVNATLLMATMIIIESALSFIGFGVPQPTPTWGNMLSEAQSIRILRNSPEAWLPPGLAIFLTVLSINFIGDGLRDAFDPKSNRR</sequence>
<keyword evidence="2 7" id="KW-0813">Transport</keyword>
<evidence type="ECO:0000256" key="5">
    <source>
        <dbReference type="ARBA" id="ARBA00022989"/>
    </source>
</evidence>
<dbReference type="Pfam" id="PF00528">
    <property type="entry name" value="BPD_transp_1"/>
    <property type="match status" value="1"/>
</dbReference>
<dbReference type="InterPro" id="IPR000515">
    <property type="entry name" value="MetI-like"/>
</dbReference>
<dbReference type="InterPro" id="IPR035906">
    <property type="entry name" value="MetI-like_sf"/>
</dbReference>
<evidence type="ECO:0000256" key="2">
    <source>
        <dbReference type="ARBA" id="ARBA00022448"/>
    </source>
</evidence>
<comment type="similarity">
    <text evidence="7">Belongs to the binding-protein-dependent transport system permease family.</text>
</comment>
<evidence type="ECO:0000256" key="4">
    <source>
        <dbReference type="ARBA" id="ARBA00022692"/>
    </source>
</evidence>
<dbReference type="AlphaFoldDB" id="A0A0M3R935"/>
<dbReference type="Gene3D" id="1.10.3720.10">
    <property type="entry name" value="MetI-like"/>
    <property type="match status" value="1"/>
</dbReference>
<dbReference type="SUPFAM" id="SSF161098">
    <property type="entry name" value="MetI-like"/>
    <property type="match status" value="1"/>
</dbReference>
<feature type="domain" description="ABC transmembrane type-1" evidence="9">
    <location>
        <begin position="103"/>
        <end position="295"/>
    </location>
</feature>
<dbReference type="CDD" id="cd06261">
    <property type="entry name" value="TM_PBP2"/>
    <property type="match status" value="1"/>
</dbReference>
<dbReference type="GO" id="GO:0005886">
    <property type="term" value="C:plasma membrane"/>
    <property type="evidence" value="ECO:0007669"/>
    <property type="project" value="UniProtKB-SubCell"/>
</dbReference>
<keyword evidence="3" id="KW-1003">Cell membrane</keyword>
<reference evidence="11" key="1">
    <citation type="submission" date="2015-08" db="EMBL/GenBank/DDBJ databases">
        <title>Genome sequencing project for genomic taxonomy and phylogenomics of Bacillus-like bacteria.</title>
        <authorList>
            <person name="Liu B."/>
            <person name="Wang J."/>
            <person name="Zhu Y."/>
            <person name="Liu G."/>
            <person name="Chen Q."/>
            <person name="Chen Z."/>
            <person name="Lan J."/>
            <person name="Che J."/>
            <person name="Ge C."/>
            <person name="Shi H."/>
            <person name="Pan Z."/>
            <person name="Liu X."/>
        </authorList>
    </citation>
    <scope>NUCLEOTIDE SEQUENCE [LARGE SCALE GENOMIC DNA]</scope>
    <source>
        <strain evidence="11">FJAT-4402</strain>
    </source>
</reference>
<dbReference type="InterPro" id="IPR050366">
    <property type="entry name" value="BP-dependent_transpt_permease"/>
</dbReference>
<dbReference type="PANTHER" id="PTHR43386">
    <property type="entry name" value="OLIGOPEPTIDE TRANSPORT SYSTEM PERMEASE PROTEIN APPC"/>
    <property type="match status" value="1"/>
</dbReference>
<evidence type="ECO:0000256" key="3">
    <source>
        <dbReference type="ARBA" id="ARBA00022475"/>
    </source>
</evidence>
<gene>
    <name evidence="10" type="ORF">AM592_03380</name>
</gene>
<feature type="transmembrane region" description="Helical" evidence="7">
    <location>
        <begin position="225"/>
        <end position="250"/>
    </location>
</feature>
<feature type="transmembrane region" description="Helical" evidence="7">
    <location>
        <begin position="142"/>
        <end position="161"/>
    </location>
</feature>
<dbReference type="InterPro" id="IPR053523">
    <property type="entry name" value="Oligopeptide_permease_AppC"/>
</dbReference>
<organism evidence="10 11">
    <name type="scientific">Bacillus gobiensis</name>
    <dbReference type="NCBI Taxonomy" id="1441095"/>
    <lineage>
        <taxon>Bacteria</taxon>
        <taxon>Bacillati</taxon>
        <taxon>Bacillota</taxon>
        <taxon>Bacilli</taxon>
        <taxon>Bacillales</taxon>
        <taxon>Bacillaceae</taxon>
        <taxon>Bacillus</taxon>
    </lineage>
</organism>
<dbReference type="RefSeq" id="WP_053602476.1">
    <property type="nucleotide sequence ID" value="NZ_CP012600.1"/>
</dbReference>
<feature type="transmembrane region" description="Helical" evidence="7">
    <location>
        <begin position="42"/>
        <end position="63"/>
    </location>
</feature>
<feature type="transmembrane region" description="Helical" evidence="7">
    <location>
        <begin position="276"/>
        <end position="295"/>
    </location>
</feature>
<dbReference type="PATRIC" id="fig|1441095.3.peg.737"/>
<evidence type="ECO:0000259" key="9">
    <source>
        <dbReference type="PROSITE" id="PS50928"/>
    </source>
</evidence>
<dbReference type="PROSITE" id="PS50928">
    <property type="entry name" value="ABC_TM1"/>
    <property type="match status" value="1"/>
</dbReference>
<dbReference type="OrthoDB" id="9797472at2"/>
<dbReference type="PANTHER" id="PTHR43386:SF1">
    <property type="entry name" value="D,D-DIPEPTIDE TRANSPORT SYSTEM PERMEASE PROTEIN DDPC-RELATED"/>
    <property type="match status" value="1"/>
</dbReference>